<evidence type="ECO:0000313" key="3">
    <source>
        <dbReference type="Proteomes" id="UP000014137"/>
    </source>
</evidence>
<name>M2QN73_9PSEU</name>
<evidence type="ECO:0000313" key="4">
    <source>
        <dbReference type="Proteomes" id="UP000188551"/>
    </source>
</evidence>
<sequence length="219" mass="23776">MNELKSVVALQARVYEFLERQDEATLLAIVSGEARLAISRDGDTQVSSSGPAPEALLPSGDPELVAQELSKPASEDQRRIFLRATGLPVTGLRRVARLRGLRGYSGLTKAGLIDHLASPGTEQLGTPRKSRQAKVALQPETARADAEVASIAARLREMETVEEGAAYLDTLQLDRDGLRALAAALQLTRVDRLNQAELEKRVLKQAIGSRRKFSGLGKW</sequence>
<dbReference type="RefSeq" id="WP_005155607.1">
    <property type="nucleotide sequence ID" value="NZ_ANMG01000023.1"/>
</dbReference>
<evidence type="ECO:0008006" key="5">
    <source>
        <dbReference type="Google" id="ProtNLM"/>
    </source>
</evidence>
<dbReference type="Proteomes" id="UP000188551">
    <property type="component" value="Unassembled WGS sequence"/>
</dbReference>
<dbReference type="AlphaFoldDB" id="M2QN73"/>
<dbReference type="OrthoDB" id="3627384at2"/>
<reference evidence="2 4" key="2">
    <citation type="submission" date="2017-02" db="EMBL/GenBank/DDBJ databases">
        <title>Amycolatopsis azurea DSM 43854 draft genome.</title>
        <authorList>
            <person name="Mayilraj S."/>
        </authorList>
    </citation>
    <scope>NUCLEOTIDE SEQUENCE [LARGE SCALE GENOMIC DNA]</scope>
    <source>
        <strain evidence="2 4">DSM 43854</strain>
    </source>
</reference>
<organism evidence="1 3">
    <name type="scientific">Amycolatopsis azurea DSM 43854</name>
    <dbReference type="NCBI Taxonomy" id="1238180"/>
    <lineage>
        <taxon>Bacteria</taxon>
        <taxon>Bacillati</taxon>
        <taxon>Actinomycetota</taxon>
        <taxon>Actinomycetes</taxon>
        <taxon>Pseudonocardiales</taxon>
        <taxon>Pseudonocardiaceae</taxon>
        <taxon>Amycolatopsis</taxon>
    </lineage>
</organism>
<comment type="caution">
    <text evidence="1">The sequence shown here is derived from an EMBL/GenBank/DDBJ whole genome shotgun (WGS) entry which is preliminary data.</text>
</comment>
<proteinExistence type="predicted"/>
<dbReference type="Proteomes" id="UP000014137">
    <property type="component" value="Unassembled WGS sequence"/>
</dbReference>
<gene>
    <name evidence="2" type="ORF">B0293_25785</name>
    <name evidence="1" type="ORF">C791_2284</name>
</gene>
<evidence type="ECO:0000313" key="1">
    <source>
        <dbReference type="EMBL" id="EMD27272.1"/>
    </source>
</evidence>
<dbReference type="PATRIC" id="fig|1238180.3.peg.2883"/>
<keyword evidence="4" id="KW-1185">Reference proteome</keyword>
<reference evidence="1 3" key="1">
    <citation type="submission" date="2012-10" db="EMBL/GenBank/DDBJ databases">
        <title>Genome assembly of Amycolatopsis azurea DSM 43854.</title>
        <authorList>
            <person name="Khatri I."/>
            <person name="Kaur I."/>
            <person name="Subramanian S."/>
            <person name="Mayilraj S."/>
        </authorList>
    </citation>
    <scope>NUCLEOTIDE SEQUENCE [LARGE SCALE GENOMIC DNA]</scope>
    <source>
        <strain evidence="1 3">DSM 43854</strain>
    </source>
</reference>
<dbReference type="EMBL" id="MUXN01000020">
    <property type="protein sequence ID" value="OOC03690.1"/>
    <property type="molecule type" value="Genomic_DNA"/>
</dbReference>
<evidence type="ECO:0000313" key="2">
    <source>
        <dbReference type="EMBL" id="OOC03690.1"/>
    </source>
</evidence>
<dbReference type="EMBL" id="ANMG01000023">
    <property type="protein sequence ID" value="EMD27272.1"/>
    <property type="molecule type" value="Genomic_DNA"/>
</dbReference>
<protein>
    <recommendedName>
        <fullName evidence="5">Rho termination factor N-terminal domain-containing protein</fullName>
    </recommendedName>
</protein>
<accession>M2QN73</accession>